<organism evidence="2 3">
    <name type="scientific">Rhizophagus irregularis (strain DAOM 197198w)</name>
    <name type="common">Glomus intraradices</name>
    <dbReference type="NCBI Taxonomy" id="1432141"/>
    <lineage>
        <taxon>Eukaryota</taxon>
        <taxon>Fungi</taxon>
        <taxon>Fungi incertae sedis</taxon>
        <taxon>Mucoromycota</taxon>
        <taxon>Glomeromycotina</taxon>
        <taxon>Glomeromycetes</taxon>
        <taxon>Glomerales</taxon>
        <taxon>Glomeraceae</taxon>
        <taxon>Rhizophagus</taxon>
    </lineage>
</organism>
<evidence type="ECO:0000313" key="2">
    <source>
        <dbReference type="EMBL" id="EXX63846.1"/>
    </source>
</evidence>
<dbReference type="PRINTS" id="PR00988">
    <property type="entry name" value="URIDINKINASE"/>
</dbReference>
<sequence length="224" mass="26424">MKVSNPPIEEQYPTKDENPLLILITGGAASGKTTFTQQLREYLEQNQQKALILPFDNYYAYSPLLFQSRNPILHEIFLWEELNKDLEALLAGKSIYLPIYENSRERKFARSITLINSSPIIIIEGMLSFFNKEIREKSPLKIYLEVSEKTRLERRLARYKKGLEEGKFTKPVEYEIERFYKGKPKENQETYVEPVKTYADLVINYDIYERKVEKVIGEIREKLK</sequence>
<evidence type="ECO:0000313" key="3">
    <source>
        <dbReference type="Proteomes" id="UP000022910"/>
    </source>
</evidence>
<dbReference type="STRING" id="1432141.A0A015KV48"/>
<dbReference type="Pfam" id="PF00485">
    <property type="entry name" value="PRK"/>
    <property type="match status" value="1"/>
</dbReference>
<proteinExistence type="predicted"/>
<accession>A0A015KV48</accession>
<dbReference type="Proteomes" id="UP000022910">
    <property type="component" value="Unassembled WGS sequence"/>
</dbReference>
<evidence type="ECO:0000259" key="1">
    <source>
        <dbReference type="Pfam" id="PF00485"/>
    </source>
</evidence>
<protein>
    <recommendedName>
        <fullName evidence="1">Phosphoribulokinase/uridine kinase domain-containing protein</fullName>
    </recommendedName>
</protein>
<dbReference type="InterPro" id="IPR027417">
    <property type="entry name" value="P-loop_NTPase"/>
</dbReference>
<gene>
    <name evidence="2" type="ORF">RirG_148500</name>
</gene>
<dbReference type="PANTHER" id="PTHR10285">
    <property type="entry name" value="URIDINE KINASE"/>
    <property type="match status" value="1"/>
</dbReference>
<dbReference type="SUPFAM" id="SSF52540">
    <property type="entry name" value="P-loop containing nucleoside triphosphate hydrolases"/>
    <property type="match status" value="1"/>
</dbReference>
<keyword evidence="3" id="KW-1185">Reference proteome</keyword>
<name>A0A015KV48_RHIIW</name>
<dbReference type="GO" id="GO:0005524">
    <property type="term" value="F:ATP binding"/>
    <property type="evidence" value="ECO:0007669"/>
    <property type="project" value="InterPro"/>
</dbReference>
<dbReference type="HOGENOM" id="CLU_021278_1_2_1"/>
<feature type="domain" description="Phosphoribulokinase/uridine kinase" evidence="1">
    <location>
        <begin position="22"/>
        <end position="204"/>
    </location>
</feature>
<dbReference type="InterPro" id="IPR006083">
    <property type="entry name" value="PRK/URK"/>
</dbReference>
<comment type="caution">
    <text evidence="2">The sequence shown here is derived from an EMBL/GenBank/DDBJ whole genome shotgun (WGS) entry which is preliminary data.</text>
</comment>
<dbReference type="EMBL" id="JEMT01023752">
    <property type="protein sequence ID" value="EXX63846.1"/>
    <property type="molecule type" value="Genomic_DNA"/>
</dbReference>
<dbReference type="Gene3D" id="3.40.50.300">
    <property type="entry name" value="P-loop containing nucleotide triphosphate hydrolases"/>
    <property type="match status" value="1"/>
</dbReference>
<reference evidence="2 3" key="1">
    <citation type="submission" date="2014-02" db="EMBL/GenBank/DDBJ databases">
        <title>Single nucleus genome sequencing reveals high similarity among nuclei of an endomycorrhizal fungus.</title>
        <authorList>
            <person name="Lin K."/>
            <person name="Geurts R."/>
            <person name="Zhang Z."/>
            <person name="Limpens E."/>
            <person name="Saunders D.G."/>
            <person name="Mu D."/>
            <person name="Pang E."/>
            <person name="Cao H."/>
            <person name="Cha H."/>
            <person name="Lin T."/>
            <person name="Zhou Q."/>
            <person name="Shang Y."/>
            <person name="Li Y."/>
            <person name="Ivanov S."/>
            <person name="Sharma T."/>
            <person name="Velzen R.V."/>
            <person name="Ruijter N.D."/>
            <person name="Aanen D.K."/>
            <person name="Win J."/>
            <person name="Kamoun S."/>
            <person name="Bisseling T."/>
            <person name="Huang S."/>
        </authorList>
    </citation>
    <scope>NUCLEOTIDE SEQUENCE [LARGE SCALE GENOMIC DNA]</scope>
    <source>
        <strain evidence="3">DAOM197198w</strain>
    </source>
</reference>
<dbReference type="GO" id="GO:0016301">
    <property type="term" value="F:kinase activity"/>
    <property type="evidence" value="ECO:0007669"/>
    <property type="project" value="InterPro"/>
</dbReference>
<dbReference type="OrthoDB" id="738517at2759"/>
<dbReference type="AlphaFoldDB" id="A0A015KV48"/>